<proteinExistence type="predicted"/>
<evidence type="ECO:0000313" key="2">
    <source>
        <dbReference type="Proteomes" id="UP000648187"/>
    </source>
</evidence>
<accession>A0A835GT57</accession>
<gene>
    <name evidence="1" type="ORF">HW555_001395</name>
</gene>
<organism evidence="1 2">
    <name type="scientific">Spodoptera exigua</name>
    <name type="common">Beet armyworm</name>
    <name type="synonym">Noctua fulgens</name>
    <dbReference type="NCBI Taxonomy" id="7107"/>
    <lineage>
        <taxon>Eukaryota</taxon>
        <taxon>Metazoa</taxon>
        <taxon>Ecdysozoa</taxon>
        <taxon>Arthropoda</taxon>
        <taxon>Hexapoda</taxon>
        <taxon>Insecta</taxon>
        <taxon>Pterygota</taxon>
        <taxon>Neoptera</taxon>
        <taxon>Endopterygota</taxon>
        <taxon>Lepidoptera</taxon>
        <taxon>Glossata</taxon>
        <taxon>Ditrysia</taxon>
        <taxon>Noctuoidea</taxon>
        <taxon>Noctuidae</taxon>
        <taxon>Amphipyrinae</taxon>
        <taxon>Spodoptera</taxon>
    </lineage>
</organism>
<keyword evidence="2" id="KW-1185">Reference proteome</keyword>
<protein>
    <submittedName>
        <fullName evidence="1">Uncharacterized protein</fullName>
    </submittedName>
</protein>
<feature type="non-terminal residue" evidence="1">
    <location>
        <position position="1"/>
    </location>
</feature>
<name>A0A835GT57_SPOEX</name>
<evidence type="ECO:0000313" key="1">
    <source>
        <dbReference type="EMBL" id="KAF9423091.1"/>
    </source>
</evidence>
<dbReference type="EMBL" id="JACKWZ010000011">
    <property type="protein sequence ID" value="KAF9423091.1"/>
    <property type="molecule type" value="Genomic_DNA"/>
</dbReference>
<dbReference type="AlphaFoldDB" id="A0A835GT57"/>
<reference evidence="1" key="1">
    <citation type="submission" date="2020-08" db="EMBL/GenBank/DDBJ databases">
        <title>Spodoptera exigua strain:BAW_Kor-Di-RS1 Genome sequencing and assembly.</title>
        <authorList>
            <person name="Kim J."/>
            <person name="Nam H.Y."/>
            <person name="Kwon M."/>
            <person name="Choi J.H."/>
            <person name="Cho S.R."/>
            <person name="Kim G.-H."/>
        </authorList>
    </citation>
    <scope>NUCLEOTIDE SEQUENCE</scope>
    <source>
        <strain evidence="1">BAW_Kor-Di-RS1</strain>
        <tissue evidence="1">Whole-body</tissue>
    </source>
</reference>
<sequence length="151" mass="17615">VESVDNLQCRRAYQPNAMLCCNVTTNSTFKLSMTDELRDCFEQSKDPVTCEREICIAKKKGFATKDNQIDMKKLEELINEEFCEDTNLLQDVKMNCINENFEKYAPSEFCNFTKMRYCVAVQILSHCLEWHDNADCKEMKGFVEKCVKMSQ</sequence>
<comment type="caution">
    <text evidence="1">The sequence shown here is derived from an EMBL/GenBank/DDBJ whole genome shotgun (WGS) entry which is preliminary data.</text>
</comment>
<dbReference type="Proteomes" id="UP000648187">
    <property type="component" value="Unassembled WGS sequence"/>
</dbReference>